<keyword evidence="2" id="KW-1185">Reference proteome</keyword>
<sequence length="291" mass="31987">MTPPRPLVVRKARTAALVARYTAQNRCSRDAVTAPDGPTVSLTTHGARLRSVHLAIESIAVGRLRPGRLVLWLDEETRRTTLPPALTRLERRGLELRSCPDWGPHKKYFGLALEPDGQLLVTADDDWFFPHDWLATLVIAAERHPTDTLAHRVRRIAVTQGDIAPYDEWTAVAEGGADRRHVPGGGWGLALTPDVLAVLADEGDAFAARAPRADDLWLHRAVLRAGRAVRPVSALPWERFVHVPEPAGSRPLRLENVDGGGNDRQLRSVYEPELLASLVAADEPPTTLTPH</sequence>
<dbReference type="EMBL" id="JAUCMN010000006">
    <property type="protein sequence ID" value="MDM7892036.1"/>
    <property type="molecule type" value="Genomic_DNA"/>
</dbReference>
<name>A0ABT7TRB2_9MICO</name>
<dbReference type="InterPro" id="IPR029044">
    <property type="entry name" value="Nucleotide-diphossugar_trans"/>
</dbReference>
<dbReference type="SUPFAM" id="SSF53448">
    <property type="entry name" value="Nucleotide-diphospho-sugar transferases"/>
    <property type="match status" value="1"/>
</dbReference>
<evidence type="ECO:0008006" key="3">
    <source>
        <dbReference type="Google" id="ProtNLM"/>
    </source>
</evidence>
<dbReference type="RefSeq" id="WP_289473773.1">
    <property type="nucleotide sequence ID" value="NZ_JAUCMN010000006.1"/>
</dbReference>
<protein>
    <recommendedName>
        <fullName evidence="3">Glycosyltransferase</fullName>
    </recommendedName>
</protein>
<proteinExistence type="predicted"/>
<reference evidence="1 2" key="1">
    <citation type="submission" date="2023-06" db="EMBL/GenBank/DDBJ databases">
        <authorList>
            <person name="Feng G."/>
            <person name="Li J."/>
            <person name="Zhu H."/>
        </authorList>
    </citation>
    <scope>NUCLEOTIDE SEQUENCE [LARGE SCALE GENOMIC DNA]</scope>
    <source>
        <strain evidence="1 2">RHCKG28</strain>
    </source>
</reference>
<evidence type="ECO:0000313" key="1">
    <source>
        <dbReference type="EMBL" id="MDM7892036.1"/>
    </source>
</evidence>
<gene>
    <name evidence="1" type="ORF">QUG93_10090</name>
</gene>
<evidence type="ECO:0000313" key="2">
    <source>
        <dbReference type="Proteomes" id="UP001236404"/>
    </source>
</evidence>
<accession>A0ABT7TRB2</accession>
<organism evidence="1 2">
    <name type="scientific">Curtobacterium caseinilyticum</name>
    <dbReference type="NCBI Taxonomy" id="3055137"/>
    <lineage>
        <taxon>Bacteria</taxon>
        <taxon>Bacillati</taxon>
        <taxon>Actinomycetota</taxon>
        <taxon>Actinomycetes</taxon>
        <taxon>Micrococcales</taxon>
        <taxon>Microbacteriaceae</taxon>
        <taxon>Curtobacterium</taxon>
    </lineage>
</organism>
<dbReference type="Proteomes" id="UP001236404">
    <property type="component" value="Unassembled WGS sequence"/>
</dbReference>
<comment type="caution">
    <text evidence="1">The sequence shown here is derived from an EMBL/GenBank/DDBJ whole genome shotgun (WGS) entry which is preliminary data.</text>
</comment>